<feature type="non-terminal residue" evidence="1">
    <location>
        <position position="62"/>
    </location>
</feature>
<dbReference type="GeneID" id="20650713"/>
<accession>G4ZKE7</accession>
<organism evidence="1 2">
    <name type="scientific">Phytophthora sojae (strain P6497)</name>
    <name type="common">Soybean stem and root rot agent</name>
    <name type="synonym">Phytophthora megasperma f. sp. glycines</name>
    <dbReference type="NCBI Taxonomy" id="1094619"/>
    <lineage>
        <taxon>Eukaryota</taxon>
        <taxon>Sar</taxon>
        <taxon>Stramenopiles</taxon>
        <taxon>Oomycota</taxon>
        <taxon>Peronosporomycetes</taxon>
        <taxon>Peronosporales</taxon>
        <taxon>Peronosporaceae</taxon>
        <taxon>Phytophthora</taxon>
    </lineage>
</organism>
<dbReference type="EMBL" id="JH159155">
    <property type="protein sequence ID" value="EGZ15557.1"/>
    <property type="molecule type" value="Genomic_DNA"/>
</dbReference>
<gene>
    <name evidence="1" type="ORF">PHYSODRAFT_380306</name>
</gene>
<name>G4ZKE7_PHYSP</name>
<dbReference type="Proteomes" id="UP000002640">
    <property type="component" value="Unassembled WGS sequence"/>
</dbReference>
<proteinExistence type="predicted"/>
<feature type="non-terminal residue" evidence="1">
    <location>
        <position position="1"/>
    </location>
</feature>
<evidence type="ECO:0000313" key="2">
    <source>
        <dbReference type="Proteomes" id="UP000002640"/>
    </source>
</evidence>
<protein>
    <recommendedName>
        <fullName evidence="3">SWIM-type domain-containing protein</fullName>
    </recommendedName>
</protein>
<evidence type="ECO:0000313" key="1">
    <source>
        <dbReference type="EMBL" id="EGZ15557.1"/>
    </source>
</evidence>
<keyword evidence="2" id="KW-1185">Reference proteome</keyword>
<sequence>QLGLPCRHFIAASMHFANEAALLDSFDPIYKATTYAGVHRNLRIEIPAGGDLHKDQSLLPAL</sequence>
<dbReference type="RefSeq" id="XP_009529306.1">
    <property type="nucleotide sequence ID" value="XM_009531011.1"/>
</dbReference>
<dbReference type="AlphaFoldDB" id="G4ZKE7"/>
<dbReference type="InParanoid" id="G4ZKE7"/>
<dbReference type="KEGG" id="psoj:PHYSODRAFT_380306"/>
<reference evidence="1 2" key="1">
    <citation type="journal article" date="2006" name="Science">
        <title>Phytophthora genome sequences uncover evolutionary origins and mechanisms of pathogenesis.</title>
        <authorList>
            <person name="Tyler B.M."/>
            <person name="Tripathy S."/>
            <person name="Zhang X."/>
            <person name="Dehal P."/>
            <person name="Jiang R.H."/>
            <person name="Aerts A."/>
            <person name="Arredondo F.D."/>
            <person name="Baxter L."/>
            <person name="Bensasson D."/>
            <person name="Beynon J.L."/>
            <person name="Chapman J."/>
            <person name="Damasceno C.M."/>
            <person name="Dorrance A.E."/>
            <person name="Dou D."/>
            <person name="Dickerman A.W."/>
            <person name="Dubchak I.L."/>
            <person name="Garbelotto M."/>
            <person name="Gijzen M."/>
            <person name="Gordon S.G."/>
            <person name="Govers F."/>
            <person name="Grunwald N.J."/>
            <person name="Huang W."/>
            <person name="Ivors K.L."/>
            <person name="Jones R.W."/>
            <person name="Kamoun S."/>
            <person name="Krampis K."/>
            <person name="Lamour K.H."/>
            <person name="Lee M.K."/>
            <person name="McDonald W.H."/>
            <person name="Medina M."/>
            <person name="Meijer H.J."/>
            <person name="Nordberg E.K."/>
            <person name="Maclean D.J."/>
            <person name="Ospina-Giraldo M.D."/>
            <person name="Morris P.F."/>
            <person name="Phuntumart V."/>
            <person name="Putnam N.H."/>
            <person name="Rash S."/>
            <person name="Rose J.K."/>
            <person name="Sakihama Y."/>
            <person name="Salamov A.A."/>
            <person name="Savidor A."/>
            <person name="Scheuring C.F."/>
            <person name="Smith B.M."/>
            <person name="Sobral B.W."/>
            <person name="Terry A."/>
            <person name="Torto-Alalibo T.A."/>
            <person name="Win J."/>
            <person name="Xu Z."/>
            <person name="Zhang H."/>
            <person name="Grigoriev I.V."/>
            <person name="Rokhsar D.S."/>
            <person name="Boore J.L."/>
        </authorList>
    </citation>
    <scope>NUCLEOTIDE SEQUENCE [LARGE SCALE GENOMIC DNA]</scope>
    <source>
        <strain evidence="1 2">P6497</strain>
    </source>
</reference>
<evidence type="ECO:0008006" key="3">
    <source>
        <dbReference type="Google" id="ProtNLM"/>
    </source>
</evidence>